<evidence type="ECO:0000256" key="1">
    <source>
        <dbReference type="SAM" id="Phobius"/>
    </source>
</evidence>
<dbReference type="InterPro" id="IPR050817">
    <property type="entry name" value="DjlA_DnaK_co-chaperone"/>
</dbReference>
<evidence type="ECO:0000313" key="3">
    <source>
        <dbReference type="EMBL" id="MDC7226188.1"/>
    </source>
</evidence>
<feature type="domain" description="J" evidence="2">
    <location>
        <begin position="177"/>
        <end position="237"/>
    </location>
</feature>
<dbReference type="InterPro" id="IPR036869">
    <property type="entry name" value="J_dom_sf"/>
</dbReference>
<proteinExistence type="predicted"/>
<keyword evidence="1" id="KW-1133">Transmembrane helix</keyword>
<keyword evidence="1" id="KW-0472">Membrane</keyword>
<gene>
    <name evidence="3" type="ORF">PQJ61_05445</name>
</gene>
<dbReference type="SUPFAM" id="SSF46565">
    <property type="entry name" value="Chaperone J-domain"/>
    <property type="match status" value="1"/>
</dbReference>
<keyword evidence="1" id="KW-0812">Transmembrane</keyword>
<dbReference type="Pfam" id="PF00226">
    <property type="entry name" value="DnaJ"/>
    <property type="match status" value="1"/>
</dbReference>
<dbReference type="Gene3D" id="1.10.287.110">
    <property type="entry name" value="DnaJ domain"/>
    <property type="match status" value="1"/>
</dbReference>
<dbReference type="AlphaFoldDB" id="A0AAJ1MIE3"/>
<dbReference type="PROSITE" id="PS50076">
    <property type="entry name" value="DNAJ_2"/>
    <property type="match status" value="1"/>
</dbReference>
<dbReference type="InterPro" id="IPR001623">
    <property type="entry name" value="DnaJ_domain"/>
</dbReference>
<dbReference type="CDD" id="cd06257">
    <property type="entry name" value="DnaJ"/>
    <property type="match status" value="1"/>
</dbReference>
<dbReference type="Proteomes" id="UP001221217">
    <property type="component" value="Unassembled WGS sequence"/>
</dbReference>
<evidence type="ECO:0000259" key="2">
    <source>
        <dbReference type="PROSITE" id="PS50076"/>
    </source>
</evidence>
<reference evidence="3 4" key="1">
    <citation type="submission" date="2022-12" db="EMBL/GenBank/DDBJ databases">
        <title>Metagenome assembled genome from gulf of manar.</title>
        <authorList>
            <person name="Kohli P."/>
            <person name="Pk S."/>
            <person name="Venkata Ramana C."/>
            <person name="Sasikala C."/>
        </authorList>
    </citation>
    <scope>NUCLEOTIDE SEQUENCE [LARGE SCALE GENOMIC DNA]</scope>
    <source>
        <strain evidence="3">JB008</strain>
    </source>
</reference>
<sequence>MKLPFNPRNHIFKAAGALTGLAAGPFGVLFGFTGGALIDQLTAGIREKRQLIRFFKKPDSQSYSELLQSNRKAFTAAAGVSIAWKTCRKDQARLELAEAAVPLFFPEAPRSCAEALMECEGPDYTAAARFFNENAEAEQREALLKMLLYTGIDPEGHAAPGSSSKTDKEASVGYSENDFTILGLTPGAGAEEIKRQYHILAAAFHPDTAAELSEEQRAITEDAFKRIQAAYERLRRL</sequence>
<name>A0AAJ1MIE3_9SPIO</name>
<accession>A0AAJ1MIE3</accession>
<protein>
    <submittedName>
        <fullName evidence="3">J domain-containing protein</fullName>
    </submittedName>
</protein>
<evidence type="ECO:0000313" key="4">
    <source>
        <dbReference type="Proteomes" id="UP001221217"/>
    </source>
</evidence>
<dbReference type="SMART" id="SM00271">
    <property type="entry name" value="DnaJ"/>
    <property type="match status" value="1"/>
</dbReference>
<dbReference type="PANTHER" id="PTHR24074">
    <property type="entry name" value="CO-CHAPERONE PROTEIN DJLA"/>
    <property type="match status" value="1"/>
</dbReference>
<dbReference type="EMBL" id="JAQQAL010000011">
    <property type="protein sequence ID" value="MDC7226188.1"/>
    <property type="molecule type" value="Genomic_DNA"/>
</dbReference>
<organism evidence="3 4">
    <name type="scientific">Candidatus Thalassospirochaeta sargassi</name>
    <dbReference type="NCBI Taxonomy" id="3119039"/>
    <lineage>
        <taxon>Bacteria</taxon>
        <taxon>Pseudomonadati</taxon>
        <taxon>Spirochaetota</taxon>
        <taxon>Spirochaetia</taxon>
        <taxon>Spirochaetales</taxon>
        <taxon>Spirochaetaceae</taxon>
        <taxon>Candidatus Thalassospirochaeta</taxon>
    </lineage>
</organism>
<feature type="transmembrane region" description="Helical" evidence="1">
    <location>
        <begin position="12"/>
        <end position="38"/>
    </location>
</feature>
<comment type="caution">
    <text evidence="3">The sequence shown here is derived from an EMBL/GenBank/DDBJ whole genome shotgun (WGS) entry which is preliminary data.</text>
</comment>
<dbReference type="PRINTS" id="PR00625">
    <property type="entry name" value="JDOMAIN"/>
</dbReference>